<proteinExistence type="predicted"/>
<feature type="transmembrane region" description="Helical" evidence="1">
    <location>
        <begin position="221"/>
        <end position="239"/>
    </location>
</feature>
<accession>A0A2N8PAV5</accession>
<keyword evidence="1" id="KW-0472">Membrane</keyword>
<dbReference type="AlphaFoldDB" id="A0A2N8PAV5"/>
<reference evidence="3" key="1">
    <citation type="submission" date="2015-09" db="EMBL/GenBank/DDBJ databases">
        <authorList>
            <person name="Graham D.E."/>
            <person name="Mahan K.M."/>
            <person name="Klingeman D.M."/>
            <person name="Fida T."/>
            <person name="Giannone R.J."/>
            <person name="Hettich R.L."/>
            <person name="Parry R.J."/>
            <person name="Spain J.C."/>
        </authorList>
    </citation>
    <scope>NUCLEOTIDE SEQUENCE [LARGE SCALE GENOMIC DNA]</scope>
    <source>
        <strain evidence="3">JCM 4701</strain>
    </source>
</reference>
<dbReference type="EMBL" id="LJSN01000003">
    <property type="protein sequence ID" value="PNE38159.1"/>
    <property type="molecule type" value="Genomic_DNA"/>
</dbReference>
<feature type="transmembrane region" description="Helical" evidence="1">
    <location>
        <begin position="421"/>
        <end position="441"/>
    </location>
</feature>
<sequence length="460" mass="49520">MRERDAGTALATAVAWGGAAAFLICLLVRKVAPYPRWDLLACLAVSVGAVLVWWLRASRRPVPADLAKPDPDRPGPAGRRRTRWWPERRLELVLLALTALPLPLVMLFLSMTASTPQVATILAHHPRISDTTVRQVHHSYLKNGRNYRYYESAVTVTIVANGRSGEEMPRLKGTVQSPQPPHPGDRFPGLYAADAPTAGVILDSRAELRAVLGGPAGPRDLVILAIYSLIPVGAAVAALRARAAPQASDGVFDNDETRMLRVRIAGASAGNHLRRPTIRGTPKQPGAVLKPSLRLAAPSGNRDLLLDRCLDPVPLADTLKDAQGHVYWTPRAEDRPEWSTPALLILDNGRYVRGAMPIGTPGEAPPGVPVTGSLPDLETNSPVGPYVLWQPHIHKPGVICFGAAFLAVVLLASGVGCGDGVMRTAGLLVAVAGPFVGVLAIERRREHYLRHLLQQNHQLP</sequence>
<organism evidence="2 3">
    <name type="scientific">Streptomyces noursei</name>
    <name type="common">Streptomyces albulus</name>
    <dbReference type="NCBI Taxonomy" id="1971"/>
    <lineage>
        <taxon>Bacteria</taxon>
        <taxon>Bacillati</taxon>
        <taxon>Actinomycetota</taxon>
        <taxon>Actinomycetes</taxon>
        <taxon>Kitasatosporales</taxon>
        <taxon>Streptomycetaceae</taxon>
        <taxon>Streptomyces</taxon>
    </lineage>
</organism>
<dbReference type="RefSeq" id="WP_102925644.1">
    <property type="nucleotide sequence ID" value="NZ_LJSN01000003.1"/>
</dbReference>
<keyword evidence="3" id="KW-1185">Reference proteome</keyword>
<feature type="transmembrane region" description="Helical" evidence="1">
    <location>
        <begin position="90"/>
        <end position="109"/>
    </location>
</feature>
<feature type="transmembrane region" description="Helical" evidence="1">
    <location>
        <begin position="37"/>
        <end position="55"/>
    </location>
</feature>
<feature type="transmembrane region" description="Helical" evidence="1">
    <location>
        <begin position="398"/>
        <end position="415"/>
    </location>
</feature>
<dbReference type="Proteomes" id="UP000236047">
    <property type="component" value="Unassembled WGS sequence"/>
</dbReference>
<evidence type="ECO:0000313" key="2">
    <source>
        <dbReference type="EMBL" id="PNE38159.1"/>
    </source>
</evidence>
<name>A0A2N8PAV5_STRNR</name>
<comment type="caution">
    <text evidence="2">The sequence shown here is derived from an EMBL/GenBank/DDBJ whole genome shotgun (WGS) entry which is preliminary data.</text>
</comment>
<evidence type="ECO:0000256" key="1">
    <source>
        <dbReference type="SAM" id="Phobius"/>
    </source>
</evidence>
<keyword evidence="1" id="KW-0812">Transmembrane</keyword>
<keyword evidence="1" id="KW-1133">Transmembrane helix</keyword>
<evidence type="ECO:0000313" key="3">
    <source>
        <dbReference type="Proteomes" id="UP000236047"/>
    </source>
</evidence>
<protein>
    <submittedName>
        <fullName evidence="2">Uncharacterized protein</fullName>
    </submittedName>
</protein>
<gene>
    <name evidence="2" type="ORF">AOB60_29075</name>
</gene>